<organism evidence="2 4">
    <name type="scientific">Wallemia ichthyophaga</name>
    <dbReference type="NCBI Taxonomy" id="245174"/>
    <lineage>
        <taxon>Eukaryota</taxon>
        <taxon>Fungi</taxon>
        <taxon>Dikarya</taxon>
        <taxon>Basidiomycota</taxon>
        <taxon>Wallemiomycotina</taxon>
        <taxon>Wallemiomycetes</taxon>
        <taxon>Wallemiales</taxon>
        <taxon>Wallemiaceae</taxon>
        <taxon>Wallemia</taxon>
    </lineage>
</organism>
<sequence>MLILVANEINIPTLSTDIPIQFKKLLQPNKLDGAILLGDVNDKATLDYMRTLCDKVIIGASGSAIMLDKFKVGLVCDTDTQSYAISARKLNVDILLISGPKSFDAFERDSVFYCSPGSMTGTYSSLEELDATPSFILLDIQPAQMTTFVYKLDNDQIKVDKIEYSKLQPRQSDDRSSHSEPQQPAEESVQSEEQEEEQEELHTQNSYQQTPPESPYQAPPIAAETENLWD</sequence>
<protein>
    <recommendedName>
        <fullName evidence="6">Vacuolar protein sorting-associated protein 29</fullName>
    </recommendedName>
</protein>
<dbReference type="AlphaFoldDB" id="A0A4T0J0Z3"/>
<dbReference type="SUPFAM" id="SSF56300">
    <property type="entry name" value="Metallo-dependent phosphatases"/>
    <property type="match status" value="1"/>
</dbReference>
<reference evidence="4 5" key="1">
    <citation type="submission" date="2019-03" db="EMBL/GenBank/DDBJ databases">
        <title>Sequencing 23 genomes of Wallemia ichthyophaga.</title>
        <authorList>
            <person name="Gostincar C."/>
        </authorList>
    </citation>
    <scope>NUCLEOTIDE SEQUENCE [LARGE SCALE GENOMIC DNA]</scope>
    <source>
        <strain evidence="3 5">EXF-6200</strain>
        <strain evidence="2 4">EXF-8621</strain>
    </source>
</reference>
<dbReference type="Proteomes" id="UP000310689">
    <property type="component" value="Unassembled WGS sequence"/>
</dbReference>
<accession>A0A4T0J0Z3</accession>
<dbReference type="OrthoDB" id="10258130at2759"/>
<dbReference type="EMBL" id="SPOF01000001">
    <property type="protein sequence ID" value="TIB17449.1"/>
    <property type="molecule type" value="Genomic_DNA"/>
</dbReference>
<dbReference type="OMA" id="VRGNMDY"/>
<dbReference type="PANTHER" id="PTHR11124">
    <property type="entry name" value="VACUOLAR SORTING PROTEIN VPS29"/>
    <property type="match status" value="1"/>
</dbReference>
<dbReference type="Proteomes" id="UP000306954">
    <property type="component" value="Unassembled WGS sequence"/>
</dbReference>
<evidence type="ECO:0000313" key="5">
    <source>
        <dbReference type="Proteomes" id="UP000310689"/>
    </source>
</evidence>
<dbReference type="InterPro" id="IPR000979">
    <property type="entry name" value="Phosphodiesterase_MJ0936/Vps29"/>
</dbReference>
<feature type="compositionally biased region" description="Low complexity" evidence="1">
    <location>
        <begin position="179"/>
        <end position="188"/>
    </location>
</feature>
<gene>
    <name evidence="3" type="ORF">E3P86_01326</name>
    <name evidence="2" type="ORF">E3P90_00097</name>
</gene>
<dbReference type="InterPro" id="IPR029052">
    <property type="entry name" value="Metallo-depent_PP-like"/>
</dbReference>
<proteinExistence type="predicted"/>
<feature type="region of interest" description="Disordered" evidence="1">
    <location>
        <begin position="167"/>
        <end position="230"/>
    </location>
</feature>
<evidence type="ECO:0000256" key="1">
    <source>
        <dbReference type="SAM" id="MobiDB-lite"/>
    </source>
</evidence>
<evidence type="ECO:0000313" key="3">
    <source>
        <dbReference type="EMBL" id="TIB39015.1"/>
    </source>
</evidence>
<evidence type="ECO:0008006" key="6">
    <source>
        <dbReference type="Google" id="ProtNLM"/>
    </source>
</evidence>
<comment type="caution">
    <text evidence="2">The sequence shown here is derived from an EMBL/GenBank/DDBJ whole genome shotgun (WGS) entry which is preliminary data.</text>
</comment>
<evidence type="ECO:0000313" key="2">
    <source>
        <dbReference type="EMBL" id="TIB17449.1"/>
    </source>
</evidence>
<evidence type="ECO:0000313" key="4">
    <source>
        <dbReference type="Proteomes" id="UP000306954"/>
    </source>
</evidence>
<name>A0A4T0J0Z3_WALIC</name>
<feature type="compositionally biased region" description="Acidic residues" evidence="1">
    <location>
        <begin position="189"/>
        <end position="199"/>
    </location>
</feature>
<dbReference type="EMBL" id="SPOI01000043">
    <property type="protein sequence ID" value="TIB39015.1"/>
    <property type="molecule type" value="Genomic_DNA"/>
</dbReference>
<dbReference type="Gene3D" id="3.60.21.10">
    <property type="match status" value="1"/>
</dbReference>